<protein>
    <submittedName>
        <fullName evidence="2">Uncharacterized protein</fullName>
    </submittedName>
</protein>
<feature type="region of interest" description="Disordered" evidence="1">
    <location>
        <begin position="32"/>
        <end position="132"/>
    </location>
</feature>
<feature type="compositionally biased region" description="Gly residues" evidence="1">
    <location>
        <begin position="69"/>
        <end position="125"/>
    </location>
</feature>
<dbReference type="AlphaFoldDB" id="A0A6M0CKZ2"/>
<proteinExistence type="predicted"/>
<evidence type="ECO:0000313" key="3">
    <source>
        <dbReference type="Proteomes" id="UP000474296"/>
    </source>
</evidence>
<reference evidence="2 3" key="1">
    <citation type="submission" date="2020-01" db="EMBL/GenBank/DDBJ databases">
        <title>Spongiivirga citrea KCTC 32990T.</title>
        <authorList>
            <person name="Wang G."/>
        </authorList>
    </citation>
    <scope>NUCLEOTIDE SEQUENCE [LARGE SCALE GENOMIC DNA]</scope>
    <source>
        <strain evidence="2 3">KCTC 32990</strain>
    </source>
</reference>
<gene>
    <name evidence="2" type="ORF">GWK10_04815</name>
</gene>
<dbReference type="EMBL" id="JAABOQ010000002">
    <property type="protein sequence ID" value="NER16519.1"/>
    <property type="molecule type" value="Genomic_DNA"/>
</dbReference>
<name>A0A6M0CKZ2_9FLAO</name>
<dbReference type="PANTHER" id="PTHR37612:SF20">
    <property type="entry name" value="PER-HEXAMER REPEAT PROTEIN 5-RELATED"/>
    <property type="match status" value="1"/>
</dbReference>
<organism evidence="2 3">
    <name type="scientific">Spongiivirga citrea</name>
    <dbReference type="NCBI Taxonomy" id="1481457"/>
    <lineage>
        <taxon>Bacteria</taxon>
        <taxon>Pseudomonadati</taxon>
        <taxon>Bacteroidota</taxon>
        <taxon>Flavobacteriia</taxon>
        <taxon>Flavobacteriales</taxon>
        <taxon>Flavobacteriaceae</taxon>
        <taxon>Spongiivirga</taxon>
    </lineage>
</organism>
<dbReference type="RefSeq" id="WP_164029791.1">
    <property type="nucleotide sequence ID" value="NZ_JAABOQ010000002.1"/>
</dbReference>
<keyword evidence="3" id="KW-1185">Reference proteome</keyword>
<dbReference type="InterPro" id="IPR052258">
    <property type="entry name" value="Diverse_Func_Domain-Protein"/>
</dbReference>
<dbReference type="PANTHER" id="PTHR37612">
    <property type="entry name" value="FIBROIN HEAVY CHAIN FIB-H LIKE PROTEIN"/>
    <property type="match status" value="1"/>
</dbReference>
<sequence length="373" mass="39021">MKLRISSIFLFLFLIVGLAACENERLDPILEEALDNPTDGETDSDDDSEEEGDGSGDADGNGDGDGSGDADGNGDGNGDGSGDGDGNGDGSGDGDGNGDGMGGDGNGDGSGDGMGGDGNGDGTGGDEPMTSDYFPLVTDNRWNYAVAIEDRVNNENFSRDDSFYISGTTMVNGLPYFTVTAEQPAAAIMTNIFDNSSIRSAEEKLNITGSISFPAEGLEDFVVDLTDVILYDKNISAGSELTSFSDTYEQSLDGGITLEFQYTVRSIQGELIANAMVAGVSYDDVITSSLIIDLRIIASGNIGGVPVTVDLLRPKDVLVIENTYADQIGLISSTSTLNYQLEDFSSFGVDLPYNTMVDVVSFQELTSSVLMGN</sequence>
<evidence type="ECO:0000256" key="1">
    <source>
        <dbReference type="SAM" id="MobiDB-lite"/>
    </source>
</evidence>
<comment type="caution">
    <text evidence="2">The sequence shown here is derived from an EMBL/GenBank/DDBJ whole genome shotgun (WGS) entry which is preliminary data.</text>
</comment>
<dbReference type="Proteomes" id="UP000474296">
    <property type="component" value="Unassembled WGS sequence"/>
</dbReference>
<evidence type="ECO:0000313" key="2">
    <source>
        <dbReference type="EMBL" id="NER16519.1"/>
    </source>
</evidence>
<feature type="compositionally biased region" description="Acidic residues" evidence="1">
    <location>
        <begin position="32"/>
        <end position="68"/>
    </location>
</feature>
<dbReference type="PROSITE" id="PS51257">
    <property type="entry name" value="PROKAR_LIPOPROTEIN"/>
    <property type="match status" value="1"/>
</dbReference>
<accession>A0A6M0CKZ2</accession>